<dbReference type="InterPro" id="IPR036872">
    <property type="entry name" value="CH_dom_sf"/>
</dbReference>
<dbReference type="InterPro" id="IPR001752">
    <property type="entry name" value="Kinesin_motor_dom"/>
</dbReference>
<evidence type="ECO:0000256" key="5">
    <source>
        <dbReference type="ARBA" id="ARBA00023054"/>
    </source>
</evidence>
<evidence type="ECO:0000256" key="3">
    <source>
        <dbReference type="ARBA" id="ARBA00022741"/>
    </source>
</evidence>
<comment type="similarity">
    <text evidence="1">Belongs to the TRAFAC class myosin-kinesin ATPase superfamily. Kinesin family. KIN-14 subfamily.</text>
</comment>
<dbReference type="PANTHER" id="PTHR47972:SF12">
    <property type="entry name" value="KINESIN-LIKE PROTEIN KIN-14H"/>
    <property type="match status" value="1"/>
</dbReference>
<dbReference type="SUPFAM" id="SSF47576">
    <property type="entry name" value="Calponin-homology domain, CH-domain"/>
    <property type="match status" value="1"/>
</dbReference>
<evidence type="ECO:0000259" key="9">
    <source>
        <dbReference type="PROSITE" id="PS50021"/>
    </source>
</evidence>
<dbReference type="CDD" id="cd21203">
    <property type="entry name" value="CH_AtKIN14-like"/>
    <property type="match status" value="1"/>
</dbReference>
<evidence type="ECO:0000256" key="2">
    <source>
        <dbReference type="ARBA" id="ARBA00022701"/>
    </source>
</evidence>
<dbReference type="GO" id="GO:0008017">
    <property type="term" value="F:microtubule binding"/>
    <property type="evidence" value="ECO:0007669"/>
    <property type="project" value="InterPro"/>
</dbReference>
<feature type="compositionally biased region" description="Polar residues" evidence="8">
    <location>
        <begin position="837"/>
        <end position="848"/>
    </location>
</feature>
<dbReference type="Pfam" id="PF00307">
    <property type="entry name" value="CH"/>
    <property type="match status" value="1"/>
</dbReference>
<feature type="domain" description="Kinesin motor" evidence="10">
    <location>
        <begin position="430"/>
        <end position="756"/>
    </location>
</feature>
<comment type="caution">
    <text evidence="11">The sequence shown here is derived from an EMBL/GenBank/DDBJ whole genome shotgun (WGS) entry which is preliminary data.</text>
</comment>
<dbReference type="Gene3D" id="1.10.418.10">
    <property type="entry name" value="Calponin-like domain"/>
    <property type="match status" value="1"/>
</dbReference>
<dbReference type="GO" id="GO:0016887">
    <property type="term" value="F:ATP hydrolysis activity"/>
    <property type="evidence" value="ECO:0007669"/>
    <property type="project" value="UniProtKB-ARBA"/>
</dbReference>
<dbReference type="SUPFAM" id="SSF52540">
    <property type="entry name" value="P-loop containing nucleoside triphosphate hydrolases"/>
    <property type="match status" value="1"/>
</dbReference>
<dbReference type="GO" id="GO:0005524">
    <property type="term" value="F:ATP binding"/>
    <property type="evidence" value="ECO:0007669"/>
    <property type="project" value="UniProtKB-UniRule"/>
</dbReference>
<organism evidence="11 12">
    <name type="scientific">Saponaria officinalis</name>
    <name type="common">Common soapwort</name>
    <name type="synonym">Lychnis saponaria</name>
    <dbReference type="NCBI Taxonomy" id="3572"/>
    <lineage>
        <taxon>Eukaryota</taxon>
        <taxon>Viridiplantae</taxon>
        <taxon>Streptophyta</taxon>
        <taxon>Embryophyta</taxon>
        <taxon>Tracheophyta</taxon>
        <taxon>Spermatophyta</taxon>
        <taxon>Magnoliopsida</taxon>
        <taxon>eudicotyledons</taxon>
        <taxon>Gunneridae</taxon>
        <taxon>Pentapetalae</taxon>
        <taxon>Caryophyllales</taxon>
        <taxon>Caryophyllaceae</taxon>
        <taxon>Caryophylleae</taxon>
        <taxon>Saponaria</taxon>
    </lineage>
</organism>
<dbReference type="InterPro" id="IPR001715">
    <property type="entry name" value="CH_dom"/>
</dbReference>
<feature type="binding site" evidence="7">
    <location>
        <begin position="513"/>
        <end position="520"/>
    </location>
    <ligand>
        <name>ATP</name>
        <dbReference type="ChEBI" id="CHEBI:30616"/>
    </ligand>
</feature>
<dbReference type="FunFam" id="3.40.850.10:FF:000045">
    <property type="entry name" value="Kinesin-like protein KIN-14I isoform A"/>
    <property type="match status" value="1"/>
</dbReference>
<dbReference type="InterPro" id="IPR027417">
    <property type="entry name" value="P-loop_NTPase"/>
</dbReference>
<feature type="compositionally biased region" description="Low complexity" evidence="8">
    <location>
        <begin position="800"/>
        <end position="817"/>
    </location>
</feature>
<evidence type="ECO:0000256" key="7">
    <source>
        <dbReference type="PROSITE-ProRule" id="PRU00283"/>
    </source>
</evidence>
<dbReference type="GO" id="GO:0007018">
    <property type="term" value="P:microtubule-based movement"/>
    <property type="evidence" value="ECO:0007669"/>
    <property type="project" value="InterPro"/>
</dbReference>
<evidence type="ECO:0000259" key="10">
    <source>
        <dbReference type="PROSITE" id="PS50067"/>
    </source>
</evidence>
<feature type="region of interest" description="Disordered" evidence="8">
    <location>
        <begin position="792"/>
        <end position="859"/>
    </location>
</feature>
<evidence type="ECO:0000256" key="6">
    <source>
        <dbReference type="ARBA" id="ARBA00023175"/>
    </source>
</evidence>
<evidence type="ECO:0000256" key="1">
    <source>
        <dbReference type="ARBA" id="ARBA00010899"/>
    </source>
</evidence>
<feature type="region of interest" description="Disordered" evidence="8">
    <location>
        <begin position="275"/>
        <end position="309"/>
    </location>
</feature>
<dbReference type="SMART" id="SM00033">
    <property type="entry name" value="CH"/>
    <property type="match status" value="1"/>
</dbReference>
<dbReference type="GO" id="GO:0003777">
    <property type="term" value="F:microtubule motor activity"/>
    <property type="evidence" value="ECO:0007669"/>
    <property type="project" value="InterPro"/>
</dbReference>
<dbReference type="Proteomes" id="UP001443914">
    <property type="component" value="Unassembled WGS sequence"/>
</dbReference>
<keyword evidence="2" id="KW-0493">Microtubule</keyword>
<keyword evidence="6 7" id="KW-0505">Motor protein</keyword>
<dbReference type="PANTHER" id="PTHR47972">
    <property type="entry name" value="KINESIN-LIKE PROTEIN KLP-3"/>
    <property type="match status" value="1"/>
</dbReference>
<dbReference type="FunFam" id="1.10.418.10:FF:000062">
    <property type="entry name" value="Kinesin-like protein KIN-14I isoform A"/>
    <property type="match status" value="1"/>
</dbReference>
<evidence type="ECO:0000256" key="8">
    <source>
        <dbReference type="SAM" id="MobiDB-lite"/>
    </source>
</evidence>
<protein>
    <submittedName>
        <fullName evidence="11">Uncharacterized protein</fullName>
    </submittedName>
</protein>
<dbReference type="InterPro" id="IPR036961">
    <property type="entry name" value="Kinesin_motor_dom_sf"/>
</dbReference>
<evidence type="ECO:0000313" key="12">
    <source>
        <dbReference type="Proteomes" id="UP001443914"/>
    </source>
</evidence>
<evidence type="ECO:0000256" key="4">
    <source>
        <dbReference type="ARBA" id="ARBA00022840"/>
    </source>
</evidence>
<dbReference type="AlphaFoldDB" id="A0AAW1LPM2"/>
<feature type="region of interest" description="Disordered" evidence="8">
    <location>
        <begin position="979"/>
        <end position="1029"/>
    </location>
</feature>
<dbReference type="PROSITE" id="PS50067">
    <property type="entry name" value="KINESIN_MOTOR_2"/>
    <property type="match status" value="1"/>
</dbReference>
<dbReference type="GO" id="GO:0005874">
    <property type="term" value="C:microtubule"/>
    <property type="evidence" value="ECO:0007669"/>
    <property type="project" value="UniProtKB-KW"/>
</dbReference>
<evidence type="ECO:0000313" key="11">
    <source>
        <dbReference type="EMBL" id="KAK9735676.1"/>
    </source>
</evidence>
<dbReference type="PRINTS" id="PR00380">
    <property type="entry name" value="KINESINHEAVY"/>
</dbReference>
<accession>A0AAW1LPM2</accession>
<proteinExistence type="inferred from homology"/>
<dbReference type="SMART" id="SM00129">
    <property type="entry name" value="KISc"/>
    <property type="match status" value="1"/>
</dbReference>
<dbReference type="EMBL" id="JBDFQZ010000004">
    <property type="protein sequence ID" value="KAK9735676.1"/>
    <property type="molecule type" value="Genomic_DNA"/>
</dbReference>
<dbReference type="PROSITE" id="PS50021">
    <property type="entry name" value="CH"/>
    <property type="match status" value="1"/>
</dbReference>
<keyword evidence="5" id="KW-0175">Coiled coil</keyword>
<keyword evidence="4 7" id="KW-0067">ATP-binding</keyword>
<dbReference type="CDD" id="cd01366">
    <property type="entry name" value="KISc_C_terminal"/>
    <property type="match status" value="1"/>
</dbReference>
<reference evidence="11" key="1">
    <citation type="submission" date="2024-03" db="EMBL/GenBank/DDBJ databases">
        <title>WGS assembly of Saponaria officinalis var. Norfolk2.</title>
        <authorList>
            <person name="Jenkins J."/>
            <person name="Shu S."/>
            <person name="Grimwood J."/>
            <person name="Barry K."/>
            <person name="Goodstein D."/>
            <person name="Schmutz J."/>
            <person name="Leebens-Mack J."/>
            <person name="Osbourn A."/>
        </authorList>
    </citation>
    <scope>NUCLEOTIDE SEQUENCE [LARGE SCALE GENOMIC DNA]</scope>
    <source>
        <strain evidence="11">JIC</strain>
    </source>
</reference>
<name>A0AAW1LPM2_SAPOF</name>
<dbReference type="Pfam" id="PF00225">
    <property type="entry name" value="Kinesin"/>
    <property type="match status" value="1"/>
</dbReference>
<keyword evidence="3 7" id="KW-0547">Nucleotide-binding</keyword>
<dbReference type="InterPro" id="IPR027640">
    <property type="entry name" value="Kinesin-like_fam"/>
</dbReference>
<feature type="domain" description="Calponin-homology (CH)" evidence="9">
    <location>
        <begin position="43"/>
        <end position="165"/>
    </location>
</feature>
<gene>
    <name evidence="11" type="ORF">RND81_04G219100</name>
</gene>
<dbReference type="Gene3D" id="3.40.850.10">
    <property type="entry name" value="Kinesin motor domain"/>
    <property type="match status" value="1"/>
</dbReference>
<keyword evidence="12" id="KW-1185">Reference proteome</keyword>
<sequence>MISMAEEGMMSFSMMSVVEDALKQHGSRLNDIDFASRKAEETSTRRYEAARWLRKIVGVVCSKDLPAEPSEEDFRLGLRSGIILCNAINKVQPGAVPKVVEVPNDTVVIPDGAALMAYQYFENVRNFLVAVEEMGLPTFEASDLEQGGKTARIVICVLALKSFHDWKLSGGNGQFKLGGCTKTPSVGKGFVRKCSEPFMNSISRASSVSGKSVDTYVNEQCGDFSLDFSDMSNSHSLSVMIRALIMDKKQEEISYIVENVLSRVMEEFERHLANQTESVKLTPETMSVSGQNSSPTESPKAETQANNLPSVSGNFVKNVDDIRTDKVCETVHDIIEDKFQMYAPGPCEESVRRLKKQISLFEKQKNDIQGLKHTVHTTKISMQLLQTKYHEEFSNLGKHLHTLAHAASGYQRVLEENRRLYNQVQDLKGNIRVYCRVRPFLPGQADGFTTVENIDEGNITITNPVKYCKDGKKTFNFNKVFGSSATQAEVYLDMQPLVRSCLDGYNVCIFAYGQTGSGKTYTMTGPNDITEETYGVNYRALNDLFQLAEQRKTTFSYEVSVQMMEIYNEQVRDLLVTDGSNKRLEIRNSSQTGINVPDATRLPVSTTTDVINLMNLGHKNRAVCSTAMNDRSSRSHSCMMVHVQGKDLTSGTTLRGCMHLVDLAGSERVDKSEVTGDRLKEAQHINKSLAALGDVIAALSQKNAHVPYRNSKLTQLLQDSLGGQAKTLMFVHISPEADAIGETISTLKFAERVSTVELGAARANKDSSSDVRDLKEQISTLKAALARKDEEMERLSHSFSSTPETVSVKSTTSSPSHPSHRPSKDGPSGRRSPVRDASNSKGKSNTTVKPRRKSLDPNDIIANAALWPTLSGGKADEKVVSTSADHVEKDTDTSLESSEKLYQVFGLDDTPKEPDDILISNDNKDSQDSDGVQISMFDPVTPDSIDDLDIATSDSSELDYQIHLPRIGSLPNLVGSKIKKPQVKTSRSPEKRSLIPMPPTRRLSNGASPSVVKNGRQSVYTKRKTTNVK</sequence>